<comment type="caution">
    <text evidence="4">The sequence shown here is derived from an EMBL/GenBank/DDBJ whole genome shotgun (WGS) entry which is preliminary data.</text>
</comment>
<dbReference type="RefSeq" id="WP_124026171.1">
    <property type="nucleotide sequence ID" value="NZ_JBHRSN010000005.1"/>
</dbReference>
<dbReference type="InterPro" id="IPR005532">
    <property type="entry name" value="SUMF_dom"/>
</dbReference>
<feature type="transmembrane region" description="Helical" evidence="1">
    <location>
        <begin position="16"/>
        <end position="39"/>
    </location>
</feature>
<dbReference type="InterPro" id="IPR042095">
    <property type="entry name" value="SUMF_sf"/>
</dbReference>
<feature type="domain" description="PEGA" evidence="3">
    <location>
        <begin position="323"/>
        <end position="386"/>
    </location>
</feature>
<dbReference type="Proteomes" id="UP000275281">
    <property type="component" value="Unassembled WGS sequence"/>
</dbReference>
<evidence type="ECO:0000259" key="3">
    <source>
        <dbReference type="Pfam" id="PF08308"/>
    </source>
</evidence>
<dbReference type="EMBL" id="RPOK01000001">
    <property type="protein sequence ID" value="RPJ68169.1"/>
    <property type="molecule type" value="Genomic_DNA"/>
</dbReference>
<organism evidence="4 5">
    <name type="scientific">Alteromonas sediminis</name>
    <dbReference type="NCBI Taxonomy" id="2259342"/>
    <lineage>
        <taxon>Bacteria</taxon>
        <taxon>Pseudomonadati</taxon>
        <taxon>Pseudomonadota</taxon>
        <taxon>Gammaproteobacteria</taxon>
        <taxon>Alteromonadales</taxon>
        <taxon>Alteromonadaceae</taxon>
        <taxon>Alteromonas/Salinimonas group</taxon>
        <taxon>Alteromonas</taxon>
    </lineage>
</organism>
<sequence length="665" mass="72759">MTGLDRQLKARQKSGLGWLIAGGLGSACVLVAFVLWLFVVKGHSITVLPKEAADAGSFQVKAGLATMLGNSLYRIGTNVELLISSPEYSSQTVKIGTDSPSAVTVTLTPKPGRVRANIASLHDSNVSWFLDGAPLARSNPLDTFIPPGEYTLSADHPHYQPFSTALVVKRASQQSLDVSLKPVQGGIDVASVPSGARLYLNGQEVGTTPIQLSLEGGKYEVAVQLKGFETSQETLSINQLTPMQTRNYQLLPEQAKLSIRLEPEGGDLLINGVSGQPGTNSIDANRNHLVRYSKTGYTSFERQVNLAHKAEQALDIVLKKSVGEVSINANVPALIEVNGVAQGESPLQLTLQTLPHTLRISRPGYRAQSIKVTPNAQKMQNLDIKLLTEFDARRQEGQALFADVLGIRTRLVKPDAFTMGSPQNEAGRLRHEHPVNVDFDYRLWVGVTEVTEAQFAAYDANRPISNLPVTNVDWIDAAKYCNWLSEKEALTPVYAIQANRVVEVNYNADGYRLPTEAEWEWLAKKSRRATETQFVWGSSERIPEKAGNFADQSVKGQQLFFFDTINDGFAGRSPVGSFKPDRLGLYDLAGNVSEWVQDFYTTAPPDLDKVHLNYTGPARGQQFVVKGSNFNSGRLKALRSAMRIVGEGPADNIGFRVVRKARGTE</sequence>
<dbReference type="OrthoDB" id="9768004at2"/>
<dbReference type="GO" id="GO:0120147">
    <property type="term" value="F:formylglycine-generating oxidase activity"/>
    <property type="evidence" value="ECO:0007669"/>
    <property type="project" value="TreeGrafter"/>
</dbReference>
<keyword evidence="5" id="KW-1185">Reference proteome</keyword>
<accession>A0A3N5Y9W6</accession>
<keyword evidence="1" id="KW-0472">Membrane</keyword>
<keyword evidence="1" id="KW-1133">Transmembrane helix</keyword>
<evidence type="ECO:0000313" key="5">
    <source>
        <dbReference type="Proteomes" id="UP000275281"/>
    </source>
</evidence>
<evidence type="ECO:0000313" key="4">
    <source>
        <dbReference type="EMBL" id="RPJ68169.1"/>
    </source>
</evidence>
<name>A0A3N5Y9W6_9ALTE</name>
<keyword evidence="1" id="KW-0812">Transmembrane</keyword>
<dbReference type="PROSITE" id="PS51257">
    <property type="entry name" value="PROKAR_LIPOPROTEIN"/>
    <property type="match status" value="1"/>
</dbReference>
<evidence type="ECO:0000256" key="1">
    <source>
        <dbReference type="SAM" id="Phobius"/>
    </source>
</evidence>
<dbReference type="PANTHER" id="PTHR23150">
    <property type="entry name" value="SULFATASE MODIFYING FACTOR 1, 2"/>
    <property type="match status" value="1"/>
</dbReference>
<dbReference type="InterPro" id="IPR013229">
    <property type="entry name" value="PEGA"/>
</dbReference>
<feature type="domain" description="Sulfatase-modifying factor enzyme-like" evidence="2">
    <location>
        <begin position="446"/>
        <end position="659"/>
    </location>
</feature>
<gene>
    <name evidence="4" type="ORF">DRW07_01810</name>
</gene>
<dbReference type="Pfam" id="PF08308">
    <property type="entry name" value="PEGA"/>
    <property type="match status" value="2"/>
</dbReference>
<proteinExistence type="predicted"/>
<evidence type="ECO:0000259" key="2">
    <source>
        <dbReference type="Pfam" id="PF03781"/>
    </source>
</evidence>
<dbReference type="PANTHER" id="PTHR23150:SF19">
    <property type="entry name" value="FORMYLGLYCINE-GENERATING ENZYME"/>
    <property type="match status" value="1"/>
</dbReference>
<protein>
    <submittedName>
        <fullName evidence="4">PEGA domain-containing protein</fullName>
    </submittedName>
</protein>
<dbReference type="SUPFAM" id="SSF56436">
    <property type="entry name" value="C-type lectin-like"/>
    <property type="match status" value="1"/>
</dbReference>
<dbReference type="InterPro" id="IPR016187">
    <property type="entry name" value="CTDL_fold"/>
</dbReference>
<dbReference type="Gene3D" id="3.90.1580.10">
    <property type="entry name" value="paralog of FGE (formylglycine-generating enzyme)"/>
    <property type="match status" value="1"/>
</dbReference>
<dbReference type="InterPro" id="IPR051043">
    <property type="entry name" value="Sulfatase_Mod_Factor_Kinase"/>
</dbReference>
<reference evidence="4 5" key="1">
    <citation type="submission" date="2018-11" db="EMBL/GenBank/DDBJ databases">
        <authorList>
            <person name="Ye M.-Q."/>
            <person name="Du Z.-J."/>
        </authorList>
    </citation>
    <scope>NUCLEOTIDE SEQUENCE [LARGE SCALE GENOMIC DNA]</scope>
    <source>
        <strain evidence="4 5">U0105</strain>
    </source>
</reference>
<dbReference type="Pfam" id="PF03781">
    <property type="entry name" value="FGE-sulfatase"/>
    <property type="match status" value="1"/>
</dbReference>
<feature type="domain" description="PEGA" evidence="3">
    <location>
        <begin position="186"/>
        <end position="239"/>
    </location>
</feature>
<dbReference type="AlphaFoldDB" id="A0A3N5Y9W6"/>